<reference evidence="1" key="2">
    <citation type="submission" date="2019-10" db="EMBL/GenBank/DDBJ databases">
        <authorList>
            <consortium name="NCBI Pathogen Detection Project"/>
        </authorList>
    </citation>
    <scope>NUCLEOTIDE SEQUENCE</scope>
    <source>
        <strain evidence="1">AZ00058701</strain>
    </source>
</reference>
<evidence type="ECO:0000313" key="2">
    <source>
        <dbReference type="Proteomes" id="UP000866496"/>
    </source>
</evidence>
<dbReference type="AlphaFoldDB" id="A0AAN5T1F6"/>
<proteinExistence type="predicted"/>
<name>A0AAN5T1F6_LEGPN</name>
<evidence type="ECO:0000313" key="1">
    <source>
        <dbReference type="EMBL" id="HAU1880944.1"/>
    </source>
</evidence>
<reference evidence="1" key="1">
    <citation type="journal article" date="2018" name="Genome Biol.">
        <title>SKESA: strategic k-mer extension for scrupulous assemblies.</title>
        <authorList>
            <person name="Souvorov A."/>
            <person name="Agarwala R."/>
            <person name="Lipman D.J."/>
        </authorList>
    </citation>
    <scope>NUCLEOTIDE SEQUENCE</scope>
    <source>
        <strain evidence="1">AZ00058701</strain>
    </source>
</reference>
<sequence length="452" mass="52222">MIRIGTYYLISCTKMLAIKKVFWTDIRNIMKTINPVFFELVDKLSPDNKFAMYLVDYGYGDLVGDDDGIFLPTKTGQYVRLDSEYTPPSILNDLAYGLTNSPLGVFFNKSFEWFLNTSDEQINRTFPIYIDPPGTFFSIGHIINYGYTATHLPNGVLFVTAGSKSNFMIPKIGCGIMHSRIQKNHNITKSAPRSYHEHADIFQDIVKGNRDNNGWSASVLYFSENWIEKISKDSAWQEVRDYFYRISNHRSEYAVNSDYYNHVYRVTNKRNNLKSNLLIYETARHLFEILLGAKLGFAPAMDDELLPLSIIQEVYSECYKLEYLPIIAIPAYYNYRDPKPVYYSLQYPSLCSYSPKARNASTTLSDLIALIDVVHKYQKDFTLPIRECKNTILEEVSKITSFNFYHPATEENSIIKSPEIIPYQDERFRGEKRFPINASFFKGCVSIFSNSI</sequence>
<comment type="caution">
    <text evidence="1">The sequence shown here is derived from an EMBL/GenBank/DDBJ whole genome shotgun (WGS) entry which is preliminary data.</text>
</comment>
<dbReference type="EMBL" id="DACWHX010000014">
    <property type="protein sequence ID" value="HAU1880944.1"/>
    <property type="molecule type" value="Genomic_DNA"/>
</dbReference>
<dbReference type="Proteomes" id="UP000866496">
    <property type="component" value="Unassembled WGS sequence"/>
</dbReference>
<organism evidence="1 2">
    <name type="scientific">Legionella pneumophila</name>
    <dbReference type="NCBI Taxonomy" id="446"/>
    <lineage>
        <taxon>Bacteria</taxon>
        <taxon>Pseudomonadati</taxon>
        <taxon>Pseudomonadota</taxon>
        <taxon>Gammaproteobacteria</taxon>
        <taxon>Legionellales</taxon>
        <taxon>Legionellaceae</taxon>
        <taxon>Legionella</taxon>
    </lineage>
</organism>
<accession>A0AAN5T1F6</accession>
<gene>
    <name evidence="1" type="ORF">JBJ86_11925</name>
</gene>
<protein>
    <submittedName>
        <fullName evidence="1">Uncharacterized protein</fullName>
    </submittedName>
</protein>